<evidence type="ECO:0000313" key="3">
    <source>
        <dbReference type="Proteomes" id="UP000233551"/>
    </source>
</evidence>
<organism evidence="2 3">
    <name type="scientific">Punica granatum</name>
    <name type="common">Pomegranate</name>
    <dbReference type="NCBI Taxonomy" id="22663"/>
    <lineage>
        <taxon>Eukaryota</taxon>
        <taxon>Viridiplantae</taxon>
        <taxon>Streptophyta</taxon>
        <taxon>Embryophyta</taxon>
        <taxon>Tracheophyta</taxon>
        <taxon>Spermatophyta</taxon>
        <taxon>Magnoliopsida</taxon>
        <taxon>eudicotyledons</taxon>
        <taxon>Gunneridae</taxon>
        <taxon>Pentapetalae</taxon>
        <taxon>rosids</taxon>
        <taxon>malvids</taxon>
        <taxon>Myrtales</taxon>
        <taxon>Lythraceae</taxon>
        <taxon>Punica</taxon>
    </lineage>
</organism>
<feature type="compositionally biased region" description="Basic and acidic residues" evidence="1">
    <location>
        <begin position="36"/>
        <end position="50"/>
    </location>
</feature>
<protein>
    <submittedName>
        <fullName evidence="2">Uncharacterized protein</fullName>
    </submittedName>
</protein>
<dbReference type="EMBL" id="PGOL01001925">
    <property type="protein sequence ID" value="PKI52600.1"/>
    <property type="molecule type" value="Genomic_DNA"/>
</dbReference>
<name>A0A2I0J9N2_PUNGR</name>
<evidence type="ECO:0000313" key="2">
    <source>
        <dbReference type="EMBL" id="PKI52600.1"/>
    </source>
</evidence>
<proteinExistence type="predicted"/>
<accession>A0A2I0J9N2</accession>
<feature type="region of interest" description="Disordered" evidence="1">
    <location>
        <begin position="21"/>
        <end position="127"/>
    </location>
</feature>
<feature type="compositionally biased region" description="Basic residues" evidence="1">
    <location>
        <begin position="68"/>
        <end position="81"/>
    </location>
</feature>
<evidence type="ECO:0000256" key="1">
    <source>
        <dbReference type="SAM" id="MobiDB-lite"/>
    </source>
</evidence>
<comment type="caution">
    <text evidence="2">The sequence shown here is derived from an EMBL/GenBank/DDBJ whole genome shotgun (WGS) entry which is preliminary data.</text>
</comment>
<dbReference type="AlphaFoldDB" id="A0A2I0J9N2"/>
<feature type="compositionally biased region" description="Polar residues" evidence="1">
    <location>
        <begin position="58"/>
        <end position="67"/>
    </location>
</feature>
<gene>
    <name evidence="2" type="ORF">CRG98_027028</name>
</gene>
<keyword evidence="3" id="KW-1185">Reference proteome</keyword>
<sequence length="166" mass="18546">MHGVTPLQELLSGLIPYTSTRKGLNAEVPPTKPKTKATERATGRQRDYLNRRQAWPPRQTSPSTSRAHLSRRHPLRSHKARSGMTIAEGACHGLHQQPRPGHSHSTFAPRPPRKTPPAMSISKRHTLGHPRLKFVPTQPRQATYTEAPLVEICIVVTVMGYSGKRH</sequence>
<reference evidence="2 3" key="1">
    <citation type="submission" date="2017-11" db="EMBL/GenBank/DDBJ databases">
        <title>De-novo sequencing of pomegranate (Punica granatum L.) genome.</title>
        <authorList>
            <person name="Akparov Z."/>
            <person name="Amiraslanov A."/>
            <person name="Hajiyeva S."/>
            <person name="Abbasov M."/>
            <person name="Kaur K."/>
            <person name="Hamwieh A."/>
            <person name="Solovyev V."/>
            <person name="Salamov A."/>
            <person name="Braich B."/>
            <person name="Kosarev P."/>
            <person name="Mahmoud A."/>
            <person name="Hajiyev E."/>
            <person name="Babayeva S."/>
            <person name="Izzatullayeva V."/>
            <person name="Mammadov A."/>
            <person name="Mammadov A."/>
            <person name="Sharifova S."/>
            <person name="Ojaghi J."/>
            <person name="Eynullazada K."/>
            <person name="Bayramov B."/>
            <person name="Abdulazimova A."/>
            <person name="Shahmuradov I."/>
        </authorList>
    </citation>
    <scope>NUCLEOTIDE SEQUENCE [LARGE SCALE GENOMIC DNA]</scope>
    <source>
        <strain evidence="3">cv. AG2017</strain>
        <tissue evidence="2">Leaf</tissue>
    </source>
</reference>
<dbReference type="Proteomes" id="UP000233551">
    <property type="component" value="Unassembled WGS sequence"/>
</dbReference>